<keyword evidence="2" id="KW-1185">Reference proteome</keyword>
<sequence>MTHMELTYSYNGSVRVEYEFPIYPDWKKVEVLASNSKEIQSWQATAPPEGSTNPVETYFCRNFTIPSSGPAGFNSSSVLNYTYLGVDSVGAEV</sequence>
<accession>A0A150G2U0</accession>
<organism evidence="1 2">
    <name type="scientific">Gonium pectorale</name>
    <name type="common">Green alga</name>
    <dbReference type="NCBI Taxonomy" id="33097"/>
    <lineage>
        <taxon>Eukaryota</taxon>
        <taxon>Viridiplantae</taxon>
        <taxon>Chlorophyta</taxon>
        <taxon>core chlorophytes</taxon>
        <taxon>Chlorophyceae</taxon>
        <taxon>CS clade</taxon>
        <taxon>Chlamydomonadales</taxon>
        <taxon>Volvocaceae</taxon>
        <taxon>Gonium</taxon>
    </lineage>
</organism>
<gene>
    <name evidence="1" type="ORF">GPECTOR_85g360</name>
</gene>
<name>A0A150G2U0_GONPE</name>
<evidence type="ECO:0000313" key="2">
    <source>
        <dbReference type="Proteomes" id="UP000075714"/>
    </source>
</evidence>
<proteinExistence type="predicted"/>
<evidence type="ECO:0000313" key="1">
    <source>
        <dbReference type="EMBL" id="KXZ43630.1"/>
    </source>
</evidence>
<dbReference type="EMBL" id="LSYV01000086">
    <property type="protein sequence ID" value="KXZ43630.1"/>
    <property type="molecule type" value="Genomic_DNA"/>
</dbReference>
<protein>
    <submittedName>
        <fullName evidence="1">Uncharacterized protein</fullName>
    </submittedName>
</protein>
<comment type="caution">
    <text evidence="1">The sequence shown here is derived from an EMBL/GenBank/DDBJ whole genome shotgun (WGS) entry which is preliminary data.</text>
</comment>
<dbReference type="AlphaFoldDB" id="A0A150G2U0"/>
<dbReference type="Proteomes" id="UP000075714">
    <property type="component" value="Unassembled WGS sequence"/>
</dbReference>
<reference evidence="2" key="1">
    <citation type="journal article" date="2016" name="Nat. Commun.">
        <title>The Gonium pectorale genome demonstrates co-option of cell cycle regulation during the evolution of multicellularity.</title>
        <authorList>
            <person name="Hanschen E.R."/>
            <person name="Marriage T.N."/>
            <person name="Ferris P.J."/>
            <person name="Hamaji T."/>
            <person name="Toyoda A."/>
            <person name="Fujiyama A."/>
            <person name="Neme R."/>
            <person name="Noguchi H."/>
            <person name="Minakuchi Y."/>
            <person name="Suzuki M."/>
            <person name="Kawai-Toyooka H."/>
            <person name="Smith D.R."/>
            <person name="Sparks H."/>
            <person name="Anderson J."/>
            <person name="Bakaric R."/>
            <person name="Luria V."/>
            <person name="Karger A."/>
            <person name="Kirschner M.W."/>
            <person name="Durand P.M."/>
            <person name="Michod R.E."/>
            <person name="Nozaki H."/>
            <person name="Olson B.J."/>
        </authorList>
    </citation>
    <scope>NUCLEOTIDE SEQUENCE [LARGE SCALE GENOMIC DNA]</scope>
    <source>
        <strain evidence="2">NIES-2863</strain>
    </source>
</reference>